<dbReference type="Pfam" id="PF04341">
    <property type="entry name" value="DUF485"/>
    <property type="match status" value="1"/>
</dbReference>
<evidence type="ECO:0000313" key="2">
    <source>
        <dbReference type="Proteomes" id="UP000092598"/>
    </source>
</evidence>
<dbReference type="AlphaFoldDB" id="A0A1B1MIY8"/>
<accession>A0A1B1MIY8</accession>
<evidence type="ECO:0000313" key="1">
    <source>
        <dbReference type="EMBL" id="ANS68463.1"/>
    </source>
</evidence>
<dbReference type="PANTHER" id="PTHR38441">
    <property type="entry name" value="INTEGRAL MEMBRANE PROTEIN-RELATED"/>
    <property type="match status" value="1"/>
</dbReference>
<dbReference type="Proteomes" id="UP000092598">
    <property type="component" value="Chromosome"/>
</dbReference>
<dbReference type="OrthoDB" id="3543412at2"/>
<keyword evidence="2" id="KW-1185">Reference proteome</keyword>
<dbReference type="PANTHER" id="PTHR38441:SF1">
    <property type="entry name" value="MEMBRANE PROTEIN"/>
    <property type="match status" value="1"/>
</dbReference>
<gene>
    <name evidence="1" type="ORF">SLINC_6239</name>
</gene>
<dbReference type="KEGG" id="sls:SLINC_6239"/>
<dbReference type="PATRIC" id="fig|1915.4.peg.6898"/>
<dbReference type="InterPro" id="IPR007436">
    <property type="entry name" value="DUF485"/>
</dbReference>
<dbReference type="EMBL" id="CP016438">
    <property type="protein sequence ID" value="ANS68463.1"/>
    <property type="molecule type" value="Genomic_DNA"/>
</dbReference>
<sequence>MQSSNGRPRGGGGGVERSFGNHDGQDPPFADAVGNTGNVRYDDPWYDALASGWGESDGVAESGPESLSARQERESPAAAAADVYLEVQRSAAFQEVRSRYRRFVIPAGIGFFAWYLAYVVTATTAPGLMARPVAGAVNVAMLAGLGQFLTTFLLTWAYARHARLRRDRAALELRWDTQELTRGIRGGTS</sequence>
<reference evidence="1 2" key="1">
    <citation type="submission" date="2016-07" db="EMBL/GenBank/DDBJ databases">
        <title>Enhancement of antibiotic productionsby engineered nitrateutilization in actinobacteria.</title>
        <authorList>
            <person name="Meng S.C."/>
        </authorList>
    </citation>
    <scope>NUCLEOTIDE SEQUENCE [LARGE SCALE GENOMIC DNA]</scope>
    <source>
        <strain evidence="1 2">NRRL 2936</strain>
    </source>
</reference>
<dbReference type="STRING" id="1915.SLINC_6239"/>
<dbReference type="RefSeq" id="WP_067440996.1">
    <property type="nucleotide sequence ID" value="NZ_CP016438.1"/>
</dbReference>
<proteinExistence type="predicted"/>
<organism evidence="1 2">
    <name type="scientific">Streptomyces lincolnensis</name>
    <dbReference type="NCBI Taxonomy" id="1915"/>
    <lineage>
        <taxon>Bacteria</taxon>
        <taxon>Bacillati</taxon>
        <taxon>Actinomycetota</taxon>
        <taxon>Actinomycetes</taxon>
        <taxon>Kitasatosporales</taxon>
        <taxon>Streptomycetaceae</taxon>
        <taxon>Streptomyces</taxon>
    </lineage>
</organism>
<protein>
    <submittedName>
        <fullName evidence="1">Uncharacterized protein</fullName>
    </submittedName>
</protein>
<name>A0A1B1MIY8_STRLN</name>